<keyword evidence="4" id="KW-0804">Transcription</keyword>
<dbReference type="Pfam" id="PF00126">
    <property type="entry name" value="HTH_1"/>
    <property type="match status" value="1"/>
</dbReference>
<comment type="similarity">
    <text evidence="1">Belongs to the LysR transcriptional regulatory family.</text>
</comment>
<evidence type="ECO:0000313" key="6">
    <source>
        <dbReference type="EMBL" id="MFD1189554.1"/>
    </source>
</evidence>
<reference evidence="7" key="1">
    <citation type="journal article" date="2019" name="Int. J. Syst. Evol. Microbiol.">
        <title>The Global Catalogue of Microorganisms (GCM) 10K type strain sequencing project: providing services to taxonomists for standard genome sequencing and annotation.</title>
        <authorList>
            <consortium name="The Broad Institute Genomics Platform"/>
            <consortium name="The Broad Institute Genome Sequencing Center for Infectious Disease"/>
            <person name="Wu L."/>
            <person name="Ma J."/>
        </authorList>
    </citation>
    <scope>NUCLEOTIDE SEQUENCE [LARGE SCALE GENOMIC DNA]</scope>
    <source>
        <strain evidence="7">CCUG 55074</strain>
    </source>
</reference>
<comment type="caution">
    <text evidence="6">The sequence shown here is derived from an EMBL/GenBank/DDBJ whole genome shotgun (WGS) entry which is preliminary data.</text>
</comment>
<keyword evidence="2" id="KW-0805">Transcription regulation</keyword>
<dbReference type="Gene3D" id="1.10.10.10">
    <property type="entry name" value="Winged helix-like DNA-binding domain superfamily/Winged helix DNA-binding domain"/>
    <property type="match status" value="1"/>
</dbReference>
<dbReference type="InterPro" id="IPR000847">
    <property type="entry name" value="LysR_HTH_N"/>
</dbReference>
<dbReference type="RefSeq" id="WP_377352421.1">
    <property type="nucleotide sequence ID" value="NZ_JBHTLQ010000005.1"/>
</dbReference>
<organism evidence="6 7">
    <name type="scientific">Phenylobacterium conjunctum</name>
    <dbReference type="NCBI Taxonomy" id="1298959"/>
    <lineage>
        <taxon>Bacteria</taxon>
        <taxon>Pseudomonadati</taxon>
        <taxon>Pseudomonadota</taxon>
        <taxon>Alphaproteobacteria</taxon>
        <taxon>Caulobacterales</taxon>
        <taxon>Caulobacteraceae</taxon>
        <taxon>Phenylobacterium</taxon>
    </lineage>
</organism>
<feature type="domain" description="HTH lysR-type" evidence="5">
    <location>
        <begin position="3"/>
        <end position="60"/>
    </location>
</feature>
<dbReference type="SUPFAM" id="SSF46785">
    <property type="entry name" value="Winged helix' DNA-binding domain"/>
    <property type="match status" value="1"/>
</dbReference>
<dbReference type="SUPFAM" id="SSF53850">
    <property type="entry name" value="Periplasmic binding protein-like II"/>
    <property type="match status" value="1"/>
</dbReference>
<accession>A0ABW3SXC2</accession>
<evidence type="ECO:0000256" key="4">
    <source>
        <dbReference type="ARBA" id="ARBA00023163"/>
    </source>
</evidence>
<name>A0ABW3SXC2_9CAUL</name>
<evidence type="ECO:0000256" key="2">
    <source>
        <dbReference type="ARBA" id="ARBA00023015"/>
    </source>
</evidence>
<dbReference type="EMBL" id="JBHTLQ010000005">
    <property type="protein sequence ID" value="MFD1189554.1"/>
    <property type="molecule type" value="Genomic_DNA"/>
</dbReference>
<protein>
    <submittedName>
        <fullName evidence="6">LysR family transcriptional regulator</fullName>
    </submittedName>
</protein>
<dbReference type="PANTHER" id="PTHR30346:SF0">
    <property type="entry name" value="HCA OPERON TRANSCRIPTIONAL ACTIVATOR HCAR"/>
    <property type="match status" value="1"/>
</dbReference>
<dbReference type="PRINTS" id="PR00039">
    <property type="entry name" value="HTHLYSR"/>
</dbReference>
<dbReference type="InterPro" id="IPR036388">
    <property type="entry name" value="WH-like_DNA-bd_sf"/>
</dbReference>
<gene>
    <name evidence="6" type="ORF">ACFQ27_03100</name>
</gene>
<dbReference type="Proteomes" id="UP001597216">
    <property type="component" value="Unassembled WGS sequence"/>
</dbReference>
<dbReference type="PANTHER" id="PTHR30346">
    <property type="entry name" value="TRANSCRIPTIONAL DUAL REGULATOR HCAR-RELATED"/>
    <property type="match status" value="1"/>
</dbReference>
<dbReference type="Pfam" id="PF03466">
    <property type="entry name" value="LysR_substrate"/>
    <property type="match status" value="1"/>
</dbReference>
<keyword evidence="3" id="KW-0238">DNA-binding</keyword>
<evidence type="ECO:0000259" key="5">
    <source>
        <dbReference type="PROSITE" id="PS50931"/>
    </source>
</evidence>
<dbReference type="PROSITE" id="PS50931">
    <property type="entry name" value="HTH_LYSR"/>
    <property type="match status" value="1"/>
</dbReference>
<sequence>MDFDLKSLRCFLALADELNFSRAAARVNLTQPAFSSQIRGLEQRLGFSLFERTTRQVGLTRQGERLVPAARRLLADAATLQERVAEMRGGRTRRLAFGAAFYTLDIPERVRLIEAFQAEQAGAPFEVTTAWQHELVPQLDQGRIDMALLIGAPVPRADYVRERATRPMLETAFPEDLPRLVLRREPVRLLIPAESPLAWRRTLPREALDGVRVAVLGDSHGEAVNGPIRRLLEMAGAQAVAPPESHAIAVERYGRQFRMPAISLGWFGAPEAGGDMVRREIAGFEHATELALVHGPLGLSAEAQGLWRQAQDIFDTAS</sequence>
<dbReference type="InterPro" id="IPR036390">
    <property type="entry name" value="WH_DNA-bd_sf"/>
</dbReference>
<dbReference type="Gene3D" id="3.40.190.10">
    <property type="entry name" value="Periplasmic binding protein-like II"/>
    <property type="match status" value="2"/>
</dbReference>
<proteinExistence type="inferred from homology"/>
<keyword evidence="7" id="KW-1185">Reference proteome</keyword>
<dbReference type="InterPro" id="IPR005119">
    <property type="entry name" value="LysR_subst-bd"/>
</dbReference>
<evidence type="ECO:0000256" key="1">
    <source>
        <dbReference type="ARBA" id="ARBA00009437"/>
    </source>
</evidence>
<evidence type="ECO:0000313" key="7">
    <source>
        <dbReference type="Proteomes" id="UP001597216"/>
    </source>
</evidence>
<evidence type="ECO:0000256" key="3">
    <source>
        <dbReference type="ARBA" id="ARBA00023125"/>
    </source>
</evidence>